<dbReference type="Gene3D" id="3.30.420.10">
    <property type="entry name" value="Ribonuclease H-like superfamily/Ribonuclease H"/>
    <property type="match status" value="1"/>
</dbReference>
<dbReference type="EMBL" id="JALEMU010000149">
    <property type="protein sequence ID" value="MCI5756400.1"/>
    <property type="molecule type" value="Genomic_DNA"/>
</dbReference>
<evidence type="ECO:0000256" key="1">
    <source>
        <dbReference type="SAM" id="MobiDB-lite"/>
    </source>
</evidence>
<dbReference type="AlphaFoldDB" id="A0AAE3FJ35"/>
<dbReference type="InterPro" id="IPR036397">
    <property type="entry name" value="RNaseH_sf"/>
</dbReference>
<feature type="region of interest" description="Disordered" evidence="1">
    <location>
        <begin position="337"/>
        <end position="358"/>
    </location>
</feature>
<dbReference type="InterPro" id="IPR012337">
    <property type="entry name" value="RNaseH-like_sf"/>
</dbReference>
<proteinExistence type="predicted"/>
<dbReference type="GO" id="GO:0003676">
    <property type="term" value="F:nucleic acid binding"/>
    <property type="evidence" value="ECO:0007669"/>
    <property type="project" value="InterPro"/>
</dbReference>
<dbReference type="InterPro" id="IPR013520">
    <property type="entry name" value="Ribonucl_H"/>
</dbReference>
<organism evidence="3 4">
    <name type="scientific">Candidatus Colimorpha enterica</name>
    <dbReference type="NCBI Taxonomy" id="3083063"/>
    <lineage>
        <taxon>Bacteria</taxon>
        <taxon>Pseudomonadati</taxon>
        <taxon>Bacteroidota</taxon>
        <taxon>Bacteroidia</taxon>
        <taxon>Bacteroidales</taxon>
        <taxon>Candidatus Colimorpha</taxon>
    </lineage>
</organism>
<accession>A0AAE3FJ35</accession>
<gene>
    <name evidence="3" type="ORF">MR241_08940</name>
</gene>
<comment type="caution">
    <text evidence="3">The sequence shown here is derived from an EMBL/GenBank/DDBJ whole genome shotgun (WGS) entry which is preliminary data.</text>
</comment>
<protein>
    <recommendedName>
        <fullName evidence="2">Exonuclease domain-containing protein</fullName>
    </recommendedName>
</protein>
<sequence>MRYLSFDIECCDGRSICEFGYVITDESFNIIEKDCFTVNPVLPFSLLRRPNQDDMKLYFSEEEYYASPEFPDFYDRIRSLLTAPDQTVIGYSTGCDAGFLRDACLRYGLPSLDFGFVDIQTIYGKYSGEKMQVSLGNAGAALGIDGDVILHKSDEDAYLTLKLTEELCRRLDKPLDSLVRLYPDSCGTSRNYTVRCEKNSIQSMMNCLSEGEDALSHAKKEQCIREFSRRVRPDCKTLPGVLNGKKLCFSAEFEQSRSKDTLVLIQALANCGCTYSTRVFENDYYVATDEELNAPPKRGKSRYAAAMRAYHGSRKRILSLDRLLQLVGLTGESLSAAPIPTVPEQSEPENRGYTADCPPSTIGDLLRAQGMDLWSEIR</sequence>
<feature type="domain" description="Exonuclease" evidence="2">
    <location>
        <begin position="2"/>
        <end position="173"/>
    </location>
</feature>
<dbReference type="SMART" id="SM00479">
    <property type="entry name" value="EXOIII"/>
    <property type="match status" value="1"/>
</dbReference>
<dbReference type="Proteomes" id="UP001139365">
    <property type="component" value="Unassembled WGS sequence"/>
</dbReference>
<dbReference type="SUPFAM" id="SSF53098">
    <property type="entry name" value="Ribonuclease H-like"/>
    <property type="match status" value="1"/>
</dbReference>
<dbReference type="GO" id="GO:0006259">
    <property type="term" value="P:DNA metabolic process"/>
    <property type="evidence" value="ECO:0007669"/>
    <property type="project" value="UniProtKB-ARBA"/>
</dbReference>
<evidence type="ECO:0000259" key="2">
    <source>
        <dbReference type="SMART" id="SM00479"/>
    </source>
</evidence>
<reference evidence="3 4" key="1">
    <citation type="submission" date="2022-03" db="EMBL/GenBank/DDBJ databases">
        <title>Metagenome-assembled genomes from swine fecal metagenomes.</title>
        <authorList>
            <person name="Holman D.B."/>
            <person name="Kommadath A."/>
        </authorList>
    </citation>
    <scope>NUCLEOTIDE SEQUENCE [LARGE SCALE GENOMIC DNA]</scope>
    <source>
        <strain evidence="3">SUG147</strain>
    </source>
</reference>
<name>A0AAE3FJ35_9BACT</name>
<dbReference type="GO" id="GO:0004527">
    <property type="term" value="F:exonuclease activity"/>
    <property type="evidence" value="ECO:0007669"/>
    <property type="project" value="UniProtKB-ARBA"/>
</dbReference>
<evidence type="ECO:0000313" key="3">
    <source>
        <dbReference type="EMBL" id="MCI5756400.1"/>
    </source>
</evidence>
<evidence type="ECO:0000313" key="4">
    <source>
        <dbReference type="Proteomes" id="UP001139365"/>
    </source>
</evidence>